<dbReference type="RefSeq" id="WP_390305882.1">
    <property type="nucleotide sequence ID" value="NZ_JBHRRZ010000015.1"/>
</dbReference>
<feature type="transmembrane region" description="Helical" evidence="1">
    <location>
        <begin position="29"/>
        <end position="47"/>
    </location>
</feature>
<reference evidence="3" key="1">
    <citation type="journal article" date="2019" name="Int. J. Syst. Evol. Microbiol.">
        <title>The Global Catalogue of Microorganisms (GCM) 10K type strain sequencing project: providing services to taxonomists for standard genome sequencing and annotation.</title>
        <authorList>
            <consortium name="The Broad Institute Genomics Platform"/>
            <consortium name="The Broad Institute Genome Sequencing Center for Infectious Disease"/>
            <person name="Wu L."/>
            <person name="Ma J."/>
        </authorList>
    </citation>
    <scope>NUCLEOTIDE SEQUENCE [LARGE SCALE GENOMIC DNA]</scope>
    <source>
        <strain evidence="3">KCTC 13193</strain>
    </source>
</reference>
<evidence type="ECO:0000313" key="3">
    <source>
        <dbReference type="Proteomes" id="UP001595387"/>
    </source>
</evidence>
<dbReference type="InterPro" id="IPR021338">
    <property type="entry name" value="DUF2953"/>
</dbReference>
<keyword evidence="3" id="KW-1185">Reference proteome</keyword>
<keyword evidence="1" id="KW-0472">Membrane</keyword>
<protein>
    <submittedName>
        <fullName evidence="2">DUF2953 domain-containing protein</fullName>
    </submittedName>
</protein>
<organism evidence="2 3">
    <name type="scientific">Virgibacillus sediminis</name>
    <dbReference type="NCBI Taxonomy" id="202260"/>
    <lineage>
        <taxon>Bacteria</taxon>
        <taxon>Bacillati</taxon>
        <taxon>Bacillota</taxon>
        <taxon>Bacilli</taxon>
        <taxon>Bacillales</taxon>
        <taxon>Bacillaceae</taxon>
        <taxon>Virgibacillus</taxon>
    </lineage>
</organism>
<accession>A0ABV7A747</accession>
<comment type="caution">
    <text evidence="2">The sequence shown here is derived from an EMBL/GenBank/DDBJ whole genome shotgun (WGS) entry which is preliminary data.</text>
</comment>
<evidence type="ECO:0000256" key="1">
    <source>
        <dbReference type="SAM" id="Phobius"/>
    </source>
</evidence>
<keyword evidence="1" id="KW-1133">Transmembrane helix</keyword>
<dbReference type="Pfam" id="PF11167">
    <property type="entry name" value="DUF2953"/>
    <property type="match status" value="1"/>
</dbReference>
<sequence>MVYLSLAILFILLILLLFSRIYITVNYTYSGNGQLLSISVLFLRLRVFSRDITREKREDNDWLDSLDHLVSGSFSRKVKEMLNITMDVSRYLYAILKNMHFHQLKWYTKGGTGDAASTGMLAGGAWSVKGALIGMIAEFGRLECEPDIQVIPIFQGREMSSTIDCMVSMRTGKTILALLKAKRIISKKNKKKSQKEE</sequence>
<dbReference type="EMBL" id="JBHRRZ010000015">
    <property type="protein sequence ID" value="MFC2948659.1"/>
    <property type="molecule type" value="Genomic_DNA"/>
</dbReference>
<name>A0ABV7A747_9BACI</name>
<proteinExistence type="predicted"/>
<keyword evidence="1" id="KW-0812">Transmembrane</keyword>
<evidence type="ECO:0000313" key="2">
    <source>
        <dbReference type="EMBL" id="MFC2948659.1"/>
    </source>
</evidence>
<gene>
    <name evidence="2" type="ORF">ACFODW_09935</name>
</gene>
<dbReference type="Proteomes" id="UP001595387">
    <property type="component" value="Unassembled WGS sequence"/>
</dbReference>